<keyword evidence="3" id="KW-1185">Reference proteome</keyword>
<dbReference type="Gramene" id="OE9A005515T1">
    <property type="protein sequence ID" value="OE9A005515C1"/>
    <property type="gene ID" value="OE9A005515"/>
</dbReference>
<keyword evidence="1" id="KW-0175">Coiled coil</keyword>
<name>A0A8S0PM23_OLEEU</name>
<organism evidence="2 3">
    <name type="scientific">Olea europaea subsp. europaea</name>
    <dbReference type="NCBI Taxonomy" id="158383"/>
    <lineage>
        <taxon>Eukaryota</taxon>
        <taxon>Viridiplantae</taxon>
        <taxon>Streptophyta</taxon>
        <taxon>Embryophyta</taxon>
        <taxon>Tracheophyta</taxon>
        <taxon>Spermatophyta</taxon>
        <taxon>Magnoliopsida</taxon>
        <taxon>eudicotyledons</taxon>
        <taxon>Gunneridae</taxon>
        <taxon>Pentapetalae</taxon>
        <taxon>asterids</taxon>
        <taxon>lamiids</taxon>
        <taxon>Lamiales</taxon>
        <taxon>Oleaceae</taxon>
        <taxon>Oleeae</taxon>
        <taxon>Olea</taxon>
    </lineage>
</organism>
<proteinExistence type="predicted"/>
<evidence type="ECO:0000256" key="1">
    <source>
        <dbReference type="SAM" id="Coils"/>
    </source>
</evidence>
<dbReference type="EMBL" id="CACTIH010000128">
    <property type="protein sequence ID" value="CAA2954810.1"/>
    <property type="molecule type" value="Genomic_DNA"/>
</dbReference>
<gene>
    <name evidence="2" type="ORF">OLEA9_A005515</name>
</gene>
<protein>
    <submittedName>
        <fullName evidence="2">Uncharacterized protein</fullName>
    </submittedName>
</protein>
<sequence>MMEAGIVLSANSNGFILNAQMEMKKLQRLNKEFFQKAIDAKTEMKKLKAKASKADQIIKTEVQMEGLTVEVATLKQQLDCAGEAAVTKYLEHFHETT</sequence>
<comment type="caution">
    <text evidence="2">The sequence shown here is derived from an EMBL/GenBank/DDBJ whole genome shotgun (WGS) entry which is preliminary data.</text>
</comment>
<evidence type="ECO:0000313" key="2">
    <source>
        <dbReference type="EMBL" id="CAA2954810.1"/>
    </source>
</evidence>
<dbReference type="Proteomes" id="UP000594638">
    <property type="component" value="Unassembled WGS sequence"/>
</dbReference>
<reference evidence="2 3" key="1">
    <citation type="submission" date="2019-12" db="EMBL/GenBank/DDBJ databases">
        <authorList>
            <person name="Alioto T."/>
            <person name="Alioto T."/>
            <person name="Gomez Garrido J."/>
        </authorList>
    </citation>
    <scope>NUCLEOTIDE SEQUENCE [LARGE SCALE GENOMIC DNA]</scope>
</reference>
<accession>A0A8S0PM23</accession>
<feature type="coiled-coil region" evidence="1">
    <location>
        <begin position="16"/>
        <end position="77"/>
    </location>
</feature>
<dbReference type="AlphaFoldDB" id="A0A8S0PM23"/>
<evidence type="ECO:0000313" key="3">
    <source>
        <dbReference type="Proteomes" id="UP000594638"/>
    </source>
</evidence>